<dbReference type="AlphaFoldDB" id="A0A0M9ACJ1"/>
<evidence type="ECO:0000259" key="2">
    <source>
        <dbReference type="Pfam" id="PF04892"/>
    </source>
</evidence>
<dbReference type="InterPro" id="IPR006976">
    <property type="entry name" value="VanZ-like"/>
</dbReference>
<feature type="domain" description="VanZ-like" evidence="2">
    <location>
        <begin position="39"/>
        <end position="104"/>
    </location>
</feature>
<feature type="transmembrane region" description="Helical" evidence="1">
    <location>
        <begin position="46"/>
        <end position="72"/>
    </location>
</feature>
<protein>
    <submittedName>
        <fullName evidence="3">VanZ like family protein</fullName>
    </submittedName>
</protein>
<keyword evidence="1" id="KW-1133">Transmembrane helix</keyword>
<feature type="transmembrane region" description="Helical" evidence="1">
    <location>
        <begin position="9"/>
        <end position="26"/>
    </location>
</feature>
<gene>
    <name evidence="3" type="ORF">BVI061214_00346</name>
</gene>
<proteinExistence type="predicted"/>
<dbReference type="NCBIfam" id="NF037970">
    <property type="entry name" value="vanZ_1"/>
    <property type="match status" value="1"/>
</dbReference>
<dbReference type="PATRIC" id="fig|271.14.peg.437"/>
<comment type="caution">
    <text evidence="3">The sequence shown here is derived from an EMBL/GenBank/DDBJ whole genome shotgun (WGS) entry which is preliminary data.</text>
</comment>
<dbReference type="Proteomes" id="UP000037685">
    <property type="component" value="Unassembled WGS sequence"/>
</dbReference>
<keyword evidence="1" id="KW-0472">Membrane</keyword>
<dbReference type="EMBL" id="LHCI01000106">
    <property type="protein sequence ID" value="KOX89192.1"/>
    <property type="molecule type" value="Genomic_DNA"/>
</dbReference>
<accession>A0A0M9ACJ1</accession>
<evidence type="ECO:0000313" key="3">
    <source>
        <dbReference type="EMBL" id="KOX89192.1"/>
    </source>
</evidence>
<dbReference type="RefSeq" id="WP_053767082.1">
    <property type="nucleotide sequence ID" value="NZ_LHCI01000106.1"/>
</dbReference>
<evidence type="ECO:0000256" key="1">
    <source>
        <dbReference type="SAM" id="Phobius"/>
    </source>
</evidence>
<organism evidence="3 4">
    <name type="scientific">Thermus aquaticus</name>
    <dbReference type="NCBI Taxonomy" id="271"/>
    <lineage>
        <taxon>Bacteria</taxon>
        <taxon>Thermotogati</taxon>
        <taxon>Deinococcota</taxon>
        <taxon>Deinococci</taxon>
        <taxon>Thermales</taxon>
        <taxon>Thermaceae</taxon>
        <taxon>Thermus</taxon>
    </lineage>
</organism>
<keyword evidence="1" id="KW-0812">Transmembrane</keyword>
<reference evidence="3 4" key="1">
    <citation type="submission" date="2015-07" db="EMBL/GenBank/DDBJ databases">
        <authorList>
            <person name="Noorani M."/>
        </authorList>
    </citation>
    <scope>NUCLEOTIDE SEQUENCE [LARGE SCALE GENOMIC DNA]</scope>
    <source>
        <strain evidence="4">ATCC 25104 / DSM 625 / JCM 10724 / NBRC 103206 / NCIMB 11243 / YT-1</strain>
    </source>
</reference>
<dbReference type="Pfam" id="PF04892">
    <property type="entry name" value="VanZ"/>
    <property type="match status" value="1"/>
</dbReference>
<sequence>MGQRLAGKRLYLVLALGWMGVLWYFSSLPATGAGLPHPWDKGAHLLAYALLGFLLGRGLGGLYPAFFLAALYGLVDEWHQNFVPGREAFGLDLMADFLGAYLGARGAGRWEALRGARP</sequence>
<name>A0A0M9ACJ1_THEAQ</name>
<evidence type="ECO:0000313" key="4">
    <source>
        <dbReference type="Proteomes" id="UP000037685"/>
    </source>
</evidence>